<gene>
    <name evidence="5" type="ORF">GTA08_BOTSDO04781</name>
</gene>
<name>A0A8H4IUC2_9PEZI</name>
<evidence type="ECO:0000313" key="5">
    <source>
        <dbReference type="EMBL" id="KAF4307620.1"/>
    </source>
</evidence>
<sequence length="383" mass="40418">MEPFEYNANPGRVIFGSGTLKKLPAELSRLNVSAPLLLSTPQQVSQAESLKALLAESNVTAAGVYTQATMHTPTHVTDDALAYAQKTKADSIVSIGGGSTIGLGKAISIRTGLPHVCIPTTYAGSEMTPILGETADGKKTTRSDPKILPGTVIYDVDLTMTLPAALSATSGVNAIAHASTHISPPFHHHTKPRTNTATHPAVEALYARNTNPIITLLALEGTKSLATSLPAIVRDPSSPSARSAAQYGAWLCGTCLGSVGMALHHKLCHTLGGSFDLPHAETHTIVLPHALAYNAPALPAETLARLADALPGSEGDPVRGLNVLLRELGVKRALRDFGMKEGDVERAAEIAVGNPYWNPRSVEKEGIRELIRRAWAGEDAREL</sequence>
<dbReference type="GO" id="GO:0005739">
    <property type="term" value="C:mitochondrion"/>
    <property type="evidence" value="ECO:0007669"/>
    <property type="project" value="TreeGrafter"/>
</dbReference>
<protein>
    <submittedName>
        <fullName evidence="5">Alcohol dehydrogenase iron-type</fullName>
    </submittedName>
</protein>
<dbReference type="GO" id="GO:0046872">
    <property type="term" value="F:metal ion binding"/>
    <property type="evidence" value="ECO:0007669"/>
    <property type="project" value="InterPro"/>
</dbReference>
<keyword evidence="1" id="KW-0560">Oxidoreductase</keyword>
<dbReference type="Gene3D" id="1.20.1090.10">
    <property type="entry name" value="Dehydroquinate synthase-like - alpha domain"/>
    <property type="match status" value="1"/>
</dbReference>
<evidence type="ECO:0000259" key="3">
    <source>
        <dbReference type="Pfam" id="PF00465"/>
    </source>
</evidence>
<dbReference type="GO" id="GO:0018506">
    <property type="term" value="F:maleylacetate reductase activity"/>
    <property type="evidence" value="ECO:0007669"/>
    <property type="project" value="InterPro"/>
</dbReference>
<dbReference type="GO" id="GO:0090560">
    <property type="term" value="F:2-(3-amino-3-carboxypropyl)histidine synthase activity"/>
    <property type="evidence" value="ECO:0007669"/>
    <property type="project" value="InterPro"/>
</dbReference>
<feature type="domain" description="Alcohol dehydrogenase iron-type/glycerol dehydrogenase GldA" evidence="3">
    <location>
        <begin position="10"/>
        <end position="155"/>
    </location>
</feature>
<dbReference type="GO" id="GO:0004022">
    <property type="term" value="F:alcohol dehydrogenase (NAD+) activity"/>
    <property type="evidence" value="ECO:0007669"/>
    <property type="project" value="TreeGrafter"/>
</dbReference>
<dbReference type="Pfam" id="PF00465">
    <property type="entry name" value="Fe-ADH"/>
    <property type="match status" value="1"/>
</dbReference>
<dbReference type="PANTHER" id="PTHR11496:SF105">
    <property type="entry name" value="REDUCTASE, PUTATIVE (AFU_ORTHOLOGUE AFUA_6G07090)-RELATED"/>
    <property type="match status" value="1"/>
</dbReference>
<dbReference type="EMBL" id="WWBZ02000022">
    <property type="protein sequence ID" value="KAF4307620.1"/>
    <property type="molecule type" value="Genomic_DNA"/>
</dbReference>
<dbReference type="InterPro" id="IPR056798">
    <property type="entry name" value="ADH_Fe_C"/>
</dbReference>
<dbReference type="Proteomes" id="UP000572817">
    <property type="component" value="Unassembled WGS sequence"/>
</dbReference>
<evidence type="ECO:0000256" key="2">
    <source>
        <dbReference type="ARBA" id="ARBA00023027"/>
    </source>
</evidence>
<dbReference type="SFLD" id="SFLDS00032">
    <property type="entry name" value="Radical_SAM_3-amino-3-carboxyp"/>
    <property type="match status" value="1"/>
</dbReference>
<dbReference type="Pfam" id="PF25137">
    <property type="entry name" value="ADH_Fe_C"/>
    <property type="match status" value="1"/>
</dbReference>
<dbReference type="InterPro" id="IPR001670">
    <property type="entry name" value="ADH_Fe/GldA"/>
</dbReference>
<evidence type="ECO:0000259" key="4">
    <source>
        <dbReference type="Pfam" id="PF25137"/>
    </source>
</evidence>
<accession>A0A8H4IUC2</accession>
<dbReference type="AlphaFoldDB" id="A0A8H4IUC2"/>
<keyword evidence="2" id="KW-0520">NAD</keyword>
<evidence type="ECO:0000313" key="6">
    <source>
        <dbReference type="Proteomes" id="UP000572817"/>
    </source>
</evidence>
<organism evidence="5 6">
    <name type="scientific">Botryosphaeria dothidea</name>
    <dbReference type="NCBI Taxonomy" id="55169"/>
    <lineage>
        <taxon>Eukaryota</taxon>
        <taxon>Fungi</taxon>
        <taxon>Dikarya</taxon>
        <taxon>Ascomycota</taxon>
        <taxon>Pezizomycotina</taxon>
        <taxon>Dothideomycetes</taxon>
        <taxon>Dothideomycetes incertae sedis</taxon>
        <taxon>Botryosphaeriales</taxon>
        <taxon>Botryosphaeriaceae</taxon>
        <taxon>Botryosphaeria</taxon>
    </lineage>
</organism>
<proteinExistence type="predicted"/>
<dbReference type="PANTHER" id="PTHR11496">
    <property type="entry name" value="ALCOHOL DEHYDROGENASE"/>
    <property type="match status" value="1"/>
</dbReference>
<dbReference type="GO" id="GO:0017183">
    <property type="term" value="P:protein histidyl modification to diphthamide"/>
    <property type="evidence" value="ECO:0007669"/>
    <property type="project" value="InterPro"/>
</dbReference>
<reference evidence="5" key="1">
    <citation type="submission" date="2020-04" db="EMBL/GenBank/DDBJ databases">
        <title>Genome Assembly and Annotation of Botryosphaeria dothidea sdau 11-99, a Latent Pathogen of Apple Fruit Ring Rot in China.</title>
        <authorList>
            <person name="Yu C."/>
            <person name="Diao Y."/>
            <person name="Lu Q."/>
            <person name="Zhao J."/>
            <person name="Cui S."/>
            <person name="Peng C."/>
            <person name="He B."/>
            <person name="Liu H."/>
        </authorList>
    </citation>
    <scope>NUCLEOTIDE SEQUENCE [LARGE SCALE GENOMIC DNA]</scope>
    <source>
        <strain evidence="5">Sdau11-99</strain>
    </source>
</reference>
<keyword evidence="6" id="KW-1185">Reference proteome</keyword>
<comment type="caution">
    <text evidence="5">The sequence shown here is derived from an EMBL/GenBank/DDBJ whole genome shotgun (WGS) entry which is preliminary data.</text>
</comment>
<dbReference type="SUPFAM" id="SSF56796">
    <property type="entry name" value="Dehydroquinate synthase-like"/>
    <property type="match status" value="1"/>
</dbReference>
<dbReference type="Gene3D" id="3.40.50.1970">
    <property type="match status" value="1"/>
</dbReference>
<dbReference type="CDD" id="cd08177">
    <property type="entry name" value="MAR"/>
    <property type="match status" value="1"/>
</dbReference>
<dbReference type="InterPro" id="IPR039697">
    <property type="entry name" value="Alcohol_dehydrogenase_Fe"/>
</dbReference>
<evidence type="ECO:0000256" key="1">
    <source>
        <dbReference type="ARBA" id="ARBA00023002"/>
    </source>
</evidence>
<dbReference type="InterPro" id="IPR016435">
    <property type="entry name" value="DPH1/DPH2"/>
</dbReference>
<dbReference type="OrthoDB" id="3360544at2759"/>
<dbReference type="InterPro" id="IPR034786">
    <property type="entry name" value="MAR"/>
</dbReference>
<feature type="domain" description="Fe-containing alcohol dehydrogenase-like C-terminal" evidence="4">
    <location>
        <begin position="199"/>
        <end position="375"/>
    </location>
</feature>